<dbReference type="EMBL" id="CP010802">
    <property type="protein sequence ID" value="ALC16676.1"/>
    <property type="molecule type" value="Genomic_DNA"/>
</dbReference>
<reference evidence="3 4" key="1">
    <citation type="submission" date="2015-07" db="EMBL/GenBank/DDBJ databases">
        <title>Isolation and Genomic Characterization of a Novel Halophilic Metal-Reducing Deltaproteobacterium from the Deep Subsurface.</title>
        <authorList>
            <person name="Badalamenti J.P."/>
            <person name="Summers Z.M."/>
            <person name="Gralnick J.A."/>
            <person name="Bond D.R."/>
        </authorList>
    </citation>
    <scope>NUCLEOTIDE SEQUENCE [LARGE SCALE GENOMIC DNA]</scope>
    <source>
        <strain evidence="3 4">WTL</strain>
    </source>
</reference>
<dbReference type="KEGG" id="des:DSOUD_1905"/>
<dbReference type="Proteomes" id="UP000057158">
    <property type="component" value="Chromosome"/>
</dbReference>
<dbReference type="InterPro" id="IPR050807">
    <property type="entry name" value="TransReg_Diox_bact_type"/>
</dbReference>
<keyword evidence="1" id="KW-0238">DNA-binding</keyword>
<dbReference type="SMART" id="SM00530">
    <property type="entry name" value="HTH_XRE"/>
    <property type="match status" value="1"/>
</dbReference>
<dbReference type="GO" id="GO:0003700">
    <property type="term" value="F:DNA-binding transcription factor activity"/>
    <property type="evidence" value="ECO:0007669"/>
    <property type="project" value="TreeGrafter"/>
</dbReference>
<keyword evidence="4" id="KW-1185">Reference proteome</keyword>
<dbReference type="AlphaFoldDB" id="A0A0M4D2T7"/>
<dbReference type="PANTHER" id="PTHR46797">
    <property type="entry name" value="HTH-TYPE TRANSCRIPTIONAL REGULATOR"/>
    <property type="match status" value="1"/>
</dbReference>
<dbReference type="PROSITE" id="PS50943">
    <property type="entry name" value="HTH_CROC1"/>
    <property type="match status" value="1"/>
</dbReference>
<dbReference type="Pfam" id="PF01381">
    <property type="entry name" value="HTH_3"/>
    <property type="match status" value="1"/>
</dbReference>
<dbReference type="CDD" id="cd02209">
    <property type="entry name" value="cupin_XRE_C"/>
    <property type="match status" value="1"/>
</dbReference>
<organism evidence="3 4">
    <name type="scientific">Desulfuromonas soudanensis</name>
    <dbReference type="NCBI Taxonomy" id="1603606"/>
    <lineage>
        <taxon>Bacteria</taxon>
        <taxon>Pseudomonadati</taxon>
        <taxon>Thermodesulfobacteriota</taxon>
        <taxon>Desulfuromonadia</taxon>
        <taxon>Desulfuromonadales</taxon>
        <taxon>Desulfuromonadaceae</taxon>
        <taxon>Desulfuromonas</taxon>
    </lineage>
</organism>
<dbReference type="CDD" id="cd00093">
    <property type="entry name" value="HTH_XRE"/>
    <property type="match status" value="1"/>
</dbReference>
<dbReference type="SUPFAM" id="SSF47413">
    <property type="entry name" value="lambda repressor-like DNA-binding domains"/>
    <property type="match status" value="1"/>
</dbReference>
<dbReference type="GO" id="GO:0005829">
    <property type="term" value="C:cytosol"/>
    <property type="evidence" value="ECO:0007669"/>
    <property type="project" value="TreeGrafter"/>
</dbReference>
<accession>A0A0M4D2T7</accession>
<dbReference type="InterPro" id="IPR001387">
    <property type="entry name" value="Cro/C1-type_HTH"/>
</dbReference>
<proteinExistence type="predicted"/>
<dbReference type="PANTHER" id="PTHR46797:SF1">
    <property type="entry name" value="METHYLPHOSPHONATE SYNTHASE"/>
    <property type="match status" value="1"/>
</dbReference>
<evidence type="ECO:0000259" key="2">
    <source>
        <dbReference type="PROSITE" id="PS50943"/>
    </source>
</evidence>
<feature type="domain" description="HTH cro/C1-type" evidence="2">
    <location>
        <begin position="11"/>
        <end position="65"/>
    </location>
</feature>
<dbReference type="InterPro" id="IPR013096">
    <property type="entry name" value="Cupin_2"/>
</dbReference>
<evidence type="ECO:0000313" key="3">
    <source>
        <dbReference type="EMBL" id="ALC16676.1"/>
    </source>
</evidence>
<dbReference type="GO" id="GO:0003677">
    <property type="term" value="F:DNA binding"/>
    <property type="evidence" value="ECO:0007669"/>
    <property type="project" value="UniProtKB-KW"/>
</dbReference>
<dbReference type="Gene3D" id="1.10.260.40">
    <property type="entry name" value="lambda repressor-like DNA-binding domains"/>
    <property type="match status" value="1"/>
</dbReference>
<evidence type="ECO:0000313" key="4">
    <source>
        <dbReference type="Proteomes" id="UP000057158"/>
    </source>
</evidence>
<dbReference type="InterPro" id="IPR014710">
    <property type="entry name" value="RmlC-like_jellyroll"/>
</dbReference>
<sequence length="188" mass="21132">MKIKKIVGKKLKSIRLKTDMTIQALAEKSHVSSNMISRIERGLTIPSVEILMKLAGVFGKSINYFIEEVSTTHEVVFSSPGHRDKTVYDDDRNMRTESFTSGLRDPQFTSFFCTVQKGGTSGEQNMYHPGDELIYVLEGQIRVEIAGEVHILNNGDSLSFKSHLPHRWDNTGDGNAKVIWTLSPFTII</sequence>
<protein>
    <submittedName>
        <fullName evidence="3">Transcriptional regulator, XRE family with cupin sensor</fullName>
    </submittedName>
</protein>
<dbReference type="InterPro" id="IPR010982">
    <property type="entry name" value="Lambda_DNA-bd_dom_sf"/>
</dbReference>
<dbReference type="PATRIC" id="fig|1603606.3.peg.2065"/>
<name>A0A0M4D2T7_9BACT</name>
<dbReference type="OrthoDB" id="9805356at2"/>
<dbReference type="Pfam" id="PF07883">
    <property type="entry name" value="Cupin_2"/>
    <property type="match status" value="1"/>
</dbReference>
<gene>
    <name evidence="3" type="primary">puuR</name>
    <name evidence="3" type="ORF">DSOUD_1905</name>
</gene>
<dbReference type="InterPro" id="IPR011051">
    <property type="entry name" value="RmlC_Cupin_sf"/>
</dbReference>
<evidence type="ECO:0000256" key="1">
    <source>
        <dbReference type="ARBA" id="ARBA00023125"/>
    </source>
</evidence>
<dbReference type="Gene3D" id="2.60.120.10">
    <property type="entry name" value="Jelly Rolls"/>
    <property type="match status" value="1"/>
</dbReference>
<dbReference type="STRING" id="1603606.DSOUD_1905"/>
<dbReference type="RefSeq" id="WP_053550754.1">
    <property type="nucleotide sequence ID" value="NZ_CP010802.1"/>
</dbReference>
<dbReference type="SUPFAM" id="SSF51182">
    <property type="entry name" value="RmlC-like cupins"/>
    <property type="match status" value="1"/>
</dbReference>